<organism evidence="2 3">
    <name type="scientific">Paenibacillus vandeheii</name>
    <dbReference type="NCBI Taxonomy" id="3035917"/>
    <lineage>
        <taxon>Bacteria</taxon>
        <taxon>Bacillati</taxon>
        <taxon>Bacillota</taxon>
        <taxon>Bacilli</taxon>
        <taxon>Bacillales</taxon>
        <taxon>Paenibacillaceae</taxon>
        <taxon>Paenibacillus</taxon>
    </lineage>
</organism>
<dbReference type="RefSeq" id="WP_301247473.1">
    <property type="nucleotide sequence ID" value="NZ_JAROCD010000007.1"/>
</dbReference>
<comment type="caution">
    <text evidence="2">The sequence shown here is derived from an EMBL/GenBank/DDBJ whole genome shotgun (WGS) entry which is preliminary data.</text>
</comment>
<protein>
    <submittedName>
        <fullName evidence="2">Uncharacterized protein</fullName>
    </submittedName>
</protein>
<feature type="transmembrane region" description="Helical" evidence="1">
    <location>
        <begin position="12"/>
        <end position="32"/>
    </location>
</feature>
<dbReference type="EMBL" id="JAROCD010000007">
    <property type="protein sequence ID" value="MDN4602785.1"/>
    <property type="molecule type" value="Genomic_DNA"/>
</dbReference>
<dbReference type="Proteomes" id="UP001174205">
    <property type="component" value="Unassembled WGS sequence"/>
</dbReference>
<keyword evidence="1" id="KW-0472">Membrane</keyword>
<feature type="transmembrane region" description="Helical" evidence="1">
    <location>
        <begin position="52"/>
        <end position="77"/>
    </location>
</feature>
<evidence type="ECO:0000256" key="1">
    <source>
        <dbReference type="SAM" id="Phobius"/>
    </source>
</evidence>
<reference evidence="2" key="1">
    <citation type="submission" date="2023-03" db="EMBL/GenBank/DDBJ databases">
        <title>MT1 and MT2 Draft Genomes of Novel Species.</title>
        <authorList>
            <person name="Venkateswaran K."/>
        </authorList>
    </citation>
    <scope>NUCLEOTIDE SEQUENCE</scope>
    <source>
        <strain evidence="2">F6_3S_P_1C</strain>
    </source>
</reference>
<evidence type="ECO:0000313" key="2">
    <source>
        <dbReference type="EMBL" id="MDN4602785.1"/>
    </source>
</evidence>
<keyword evidence="3" id="KW-1185">Reference proteome</keyword>
<evidence type="ECO:0000313" key="3">
    <source>
        <dbReference type="Proteomes" id="UP001174205"/>
    </source>
</evidence>
<proteinExistence type="predicted"/>
<sequence>MTNQWTRSIWVVPFPIKCLAAILTSTSISLIVGIMEYVPLAERAEHTYYYPFWYTLIISILISSAILLFLILPLSLFADNVLASRRMNGLVTK</sequence>
<gene>
    <name evidence="2" type="ORF">P5G61_16220</name>
</gene>
<name>A0ABT8JCF8_9BACL</name>
<accession>A0ABT8JCF8</accession>
<keyword evidence="1" id="KW-0812">Transmembrane</keyword>
<keyword evidence="1" id="KW-1133">Transmembrane helix</keyword>